<dbReference type="EMBL" id="JAAATW010000001">
    <property type="protein sequence ID" value="NBE06394.1"/>
    <property type="molecule type" value="Genomic_DNA"/>
</dbReference>
<keyword evidence="3" id="KW-1185">Reference proteome</keyword>
<keyword evidence="1" id="KW-1133">Transmembrane helix</keyword>
<feature type="transmembrane region" description="Helical" evidence="1">
    <location>
        <begin position="206"/>
        <end position="228"/>
    </location>
</feature>
<protein>
    <submittedName>
        <fullName evidence="2">DUF4153 domain-containing protein</fullName>
    </submittedName>
</protein>
<dbReference type="Pfam" id="PF13687">
    <property type="entry name" value="DUF4153"/>
    <property type="match status" value="1"/>
</dbReference>
<reference evidence="3" key="1">
    <citation type="submission" date="2020-01" db="EMBL/GenBank/DDBJ databases">
        <title>Sphingomonas sp. strain CSW-10.</title>
        <authorList>
            <person name="Chen W.-M."/>
        </authorList>
    </citation>
    <scope>NUCLEOTIDE SEQUENCE [LARGE SCALE GENOMIC DNA]</scope>
    <source>
        <strain evidence="3">CCP-1</strain>
    </source>
</reference>
<evidence type="ECO:0000313" key="3">
    <source>
        <dbReference type="Proteomes" id="UP001517376"/>
    </source>
</evidence>
<proteinExistence type="predicted"/>
<feature type="transmembrane region" description="Helical" evidence="1">
    <location>
        <begin position="69"/>
        <end position="89"/>
    </location>
</feature>
<feature type="transmembrane region" description="Helical" evidence="1">
    <location>
        <begin position="310"/>
        <end position="331"/>
    </location>
</feature>
<feature type="transmembrane region" description="Helical" evidence="1">
    <location>
        <begin position="280"/>
        <end position="298"/>
    </location>
</feature>
<dbReference type="InterPro" id="IPR025291">
    <property type="entry name" value="DUF4153"/>
</dbReference>
<feature type="transmembrane region" description="Helical" evidence="1">
    <location>
        <begin position="38"/>
        <end position="57"/>
    </location>
</feature>
<feature type="transmembrane region" description="Helical" evidence="1">
    <location>
        <begin position="343"/>
        <end position="363"/>
    </location>
</feature>
<evidence type="ECO:0000256" key="1">
    <source>
        <dbReference type="SAM" id="Phobius"/>
    </source>
</evidence>
<feature type="transmembrane region" description="Helical" evidence="1">
    <location>
        <begin position="240"/>
        <end position="260"/>
    </location>
</feature>
<keyword evidence="1" id="KW-0472">Membrane</keyword>
<keyword evidence="1" id="KW-0812">Transmembrane</keyword>
<feature type="transmembrane region" description="Helical" evidence="1">
    <location>
        <begin position="176"/>
        <end position="194"/>
    </location>
</feature>
<gene>
    <name evidence="2" type="ORF">GU920_02525</name>
</gene>
<dbReference type="Proteomes" id="UP001517376">
    <property type="component" value="Unassembled WGS sequence"/>
</dbReference>
<feature type="transmembrane region" description="Helical" evidence="1">
    <location>
        <begin position="12"/>
        <end position="32"/>
    </location>
</feature>
<evidence type="ECO:0000313" key="2">
    <source>
        <dbReference type="EMBL" id="NBE06394.1"/>
    </source>
</evidence>
<name>A0ABW9Y378_9RHOB</name>
<accession>A0ABW9Y378</accession>
<feature type="transmembrane region" description="Helical" evidence="1">
    <location>
        <begin position="95"/>
        <end position="121"/>
    </location>
</feature>
<comment type="caution">
    <text evidence="2">The sequence shown here is derived from an EMBL/GenBank/DDBJ whole genome shotgun (WGS) entry which is preliminary data.</text>
</comment>
<dbReference type="RefSeq" id="WP_161765399.1">
    <property type="nucleotide sequence ID" value="NZ_JAAATW010000001.1"/>
</dbReference>
<organism evidence="2 3">
    <name type="scientific">Paragemmobacter ruber</name>
    <dbReference type="NCBI Taxonomy" id="1985673"/>
    <lineage>
        <taxon>Bacteria</taxon>
        <taxon>Pseudomonadati</taxon>
        <taxon>Pseudomonadota</taxon>
        <taxon>Alphaproteobacteria</taxon>
        <taxon>Rhodobacterales</taxon>
        <taxon>Paracoccaceae</taxon>
        <taxon>Paragemmobacter</taxon>
    </lineage>
</organism>
<feature type="transmembrane region" description="Helical" evidence="1">
    <location>
        <begin position="133"/>
        <end position="156"/>
    </location>
</feature>
<sequence length="584" mass="61112">MEDQMQRRGRLALIGAVAGLSLWLLGQLGLRGDLPDRVIFFLSALAVVFFGGTLAMAGPLTLRRAMAGAAPLAAAVAMLLLLASLRYAGVAEFQFAALSFVAAFVLSALALPFLIVAAGPGWRNYAALFTESWLIVVRVMLGWLFAGLIWGLIWLADALLGLVGLGVLDWLMAEGGPLPGIVTGVALGVGIAVATENVDLLSPDLVLRLLRLLALPLLIVMAVFLVALPVQGLSALPEGISATVTLLVLAAGAVTLISAVVERDDATAPIGAVIPRAARVMAVLLPLPVALAGWALWLRVDQHGWTPGRLFGALLVVLAAGYALLYLRAALSGARWRHQVRRANVAMAAAGMAFAALWLTPALNAEAISTRSQMARFESGRLPVPELDLAALEAWGRPGAVALDRLATLALEPEQTALADRLAAHAAGRVESGDPAVATQQAEALLADLRQVMPLQPATATATRDMLLAAIPAMELQSWIDACRTDLPGWDRPGCVFVVADLWPDEPGEEALVLLREASGFIRYEGLGMRAGEVQRRSVAAMSGLLPDQAEGEALIAALQDAPAPVAPTPLNMLGAAGGLLLLP</sequence>